<keyword evidence="1" id="KW-0472">Membrane</keyword>
<feature type="transmembrane region" description="Helical" evidence="1">
    <location>
        <begin position="385"/>
        <end position="404"/>
    </location>
</feature>
<feature type="transmembrane region" description="Helical" evidence="1">
    <location>
        <begin position="187"/>
        <end position="211"/>
    </location>
</feature>
<organism evidence="2 3">
    <name type="scientific">Naumannella cuiyingiana</name>
    <dbReference type="NCBI Taxonomy" id="1347891"/>
    <lineage>
        <taxon>Bacteria</taxon>
        <taxon>Bacillati</taxon>
        <taxon>Actinomycetota</taxon>
        <taxon>Actinomycetes</taxon>
        <taxon>Propionibacteriales</taxon>
        <taxon>Propionibacteriaceae</taxon>
        <taxon>Naumannella</taxon>
    </lineage>
</organism>
<dbReference type="InterPro" id="IPR046264">
    <property type="entry name" value="DUF6297"/>
</dbReference>
<dbReference type="EMBL" id="JACBZS010000001">
    <property type="protein sequence ID" value="NYI70616.1"/>
    <property type="molecule type" value="Genomic_DNA"/>
</dbReference>
<evidence type="ECO:0000313" key="3">
    <source>
        <dbReference type="Proteomes" id="UP000527616"/>
    </source>
</evidence>
<feature type="transmembrane region" description="Helical" evidence="1">
    <location>
        <begin position="318"/>
        <end position="338"/>
    </location>
</feature>
<feature type="transmembrane region" description="Helical" evidence="1">
    <location>
        <begin position="468"/>
        <end position="497"/>
    </location>
</feature>
<feature type="transmembrane region" description="Helical" evidence="1">
    <location>
        <begin position="155"/>
        <end position="175"/>
    </location>
</feature>
<dbReference type="Proteomes" id="UP000527616">
    <property type="component" value="Unassembled WGS sequence"/>
</dbReference>
<proteinExistence type="predicted"/>
<keyword evidence="1" id="KW-0812">Transmembrane</keyword>
<feature type="transmembrane region" description="Helical" evidence="1">
    <location>
        <begin position="416"/>
        <end position="435"/>
    </location>
</feature>
<evidence type="ECO:0000313" key="2">
    <source>
        <dbReference type="EMBL" id="NYI70616.1"/>
    </source>
</evidence>
<keyword evidence="3" id="KW-1185">Reference proteome</keyword>
<comment type="caution">
    <text evidence="2">The sequence shown here is derived from an EMBL/GenBank/DDBJ whole genome shotgun (WGS) entry which is preliminary data.</text>
</comment>
<dbReference type="AlphaFoldDB" id="A0A7Z0D800"/>
<accession>A0A7Z0D800</accession>
<dbReference type="RefSeq" id="WP_179444554.1">
    <property type="nucleotide sequence ID" value="NZ_JACBZS010000001.1"/>
</dbReference>
<feature type="transmembrane region" description="Helical" evidence="1">
    <location>
        <begin position="39"/>
        <end position="62"/>
    </location>
</feature>
<reference evidence="2 3" key="1">
    <citation type="submission" date="2020-07" db="EMBL/GenBank/DDBJ databases">
        <title>Sequencing the genomes of 1000 actinobacteria strains.</title>
        <authorList>
            <person name="Klenk H.-P."/>
        </authorList>
    </citation>
    <scope>NUCLEOTIDE SEQUENCE [LARGE SCALE GENOMIC DNA]</scope>
    <source>
        <strain evidence="2 3">DSM 103164</strain>
    </source>
</reference>
<evidence type="ECO:0000256" key="1">
    <source>
        <dbReference type="SAM" id="Phobius"/>
    </source>
</evidence>
<name>A0A7Z0D800_9ACTN</name>
<feature type="transmembrane region" description="Helical" evidence="1">
    <location>
        <begin position="126"/>
        <end position="149"/>
    </location>
</feature>
<dbReference type="Pfam" id="PF19814">
    <property type="entry name" value="DUF6297"/>
    <property type="match status" value="1"/>
</dbReference>
<sequence>MKITTSPPGRGLERELRDQIREWRQGRATKKLSEALSDAYVLIFAVVVIGAMLINVLLTAQVTASQCAEGSCLAARTLLPVATWAGVVAIAIAVARLFGPVVASTAEGFWLMDAPVDRGRLLTGRLAGVLAAATGIGAAAGALITLLTGTQPAGVIAWALASGLAAAALTAFAAAEQGAERTIFVRLAEVAFGLSALAAILLVVAIAADWVRLAIAPAVEVQLAFVIAAASLLVLIISAVLARARLTAIRRVRLTSGGALVKGLSGSLFALDFGLAHDILTEQRAKERGHVRPTRGRGQGPSALVWRDLQRLLRRPQVLIGPVVAVVVPYAAAALGLGTVASPLTAIALFWALVPMLGGLRVLSRSPGIARALPFAGSRIRVAQVLVPAVVAIVYAVATVPAYVGLGAGGRPLLEAVEVAVITAAAGLLAAVRWITAKPANYQAPAVASPIGSLPTGMIGNLVRGFEVAFLITIPLVFGLPMVISLLIAVITAIVLFGGGVNMEELQRQQAEQRRRMDAERR</sequence>
<feature type="transmembrane region" description="Helical" evidence="1">
    <location>
        <begin position="82"/>
        <end position="105"/>
    </location>
</feature>
<gene>
    <name evidence="2" type="ORF">GGQ54_001176</name>
</gene>
<protein>
    <submittedName>
        <fullName evidence="2">Uncharacterized protein</fullName>
    </submittedName>
</protein>
<feature type="transmembrane region" description="Helical" evidence="1">
    <location>
        <begin position="344"/>
        <end position="364"/>
    </location>
</feature>
<feature type="transmembrane region" description="Helical" evidence="1">
    <location>
        <begin position="223"/>
        <end position="244"/>
    </location>
</feature>
<keyword evidence="1" id="KW-1133">Transmembrane helix</keyword>